<dbReference type="Pfam" id="PF00211">
    <property type="entry name" value="Guanylate_cyc"/>
    <property type="match status" value="1"/>
</dbReference>
<dbReference type="GO" id="GO:0006171">
    <property type="term" value="P:cAMP biosynthetic process"/>
    <property type="evidence" value="ECO:0007669"/>
    <property type="project" value="TreeGrafter"/>
</dbReference>
<dbReference type="GO" id="GO:0035556">
    <property type="term" value="P:intracellular signal transduction"/>
    <property type="evidence" value="ECO:0007669"/>
    <property type="project" value="InterPro"/>
</dbReference>
<dbReference type="InterPro" id="IPR001054">
    <property type="entry name" value="A/G_cyclase"/>
</dbReference>
<evidence type="ECO:0000313" key="3">
    <source>
        <dbReference type="Proteomes" id="UP000050783"/>
    </source>
</evidence>
<name>A0A0P1ED04_9RHOB</name>
<dbReference type="Gene3D" id="3.30.70.1230">
    <property type="entry name" value="Nucleotide cyclase"/>
    <property type="match status" value="1"/>
</dbReference>
<dbReference type="PANTHER" id="PTHR43081">
    <property type="entry name" value="ADENYLATE CYCLASE, TERMINAL-DIFFERENTIATION SPECIFIC-RELATED"/>
    <property type="match status" value="1"/>
</dbReference>
<evidence type="ECO:0000259" key="1">
    <source>
        <dbReference type="PROSITE" id="PS50125"/>
    </source>
</evidence>
<dbReference type="EMBL" id="CYPU01000029">
    <property type="protein sequence ID" value="CUH47606.1"/>
    <property type="molecule type" value="Genomic_DNA"/>
</dbReference>
<dbReference type="PROSITE" id="PS50125">
    <property type="entry name" value="GUANYLATE_CYCLASE_2"/>
    <property type="match status" value="1"/>
</dbReference>
<dbReference type="SUPFAM" id="SSF55073">
    <property type="entry name" value="Nucleotide cyclase"/>
    <property type="match status" value="1"/>
</dbReference>
<gene>
    <name evidence="2" type="ORF">RUA4292_01777</name>
</gene>
<dbReference type="InterPro" id="IPR050697">
    <property type="entry name" value="Adenylyl/Guanylyl_Cyclase_3/4"/>
</dbReference>
<accession>A0A0P1ED04</accession>
<feature type="domain" description="Guanylate cyclase" evidence="1">
    <location>
        <begin position="15"/>
        <end position="123"/>
    </location>
</feature>
<dbReference type="Proteomes" id="UP000050783">
    <property type="component" value="Unassembled WGS sequence"/>
</dbReference>
<dbReference type="PANTHER" id="PTHR43081:SF19">
    <property type="entry name" value="PH-SENSITIVE ADENYLATE CYCLASE RV1264"/>
    <property type="match status" value="1"/>
</dbReference>
<dbReference type="GO" id="GO:0004016">
    <property type="term" value="F:adenylate cyclase activity"/>
    <property type="evidence" value="ECO:0007669"/>
    <property type="project" value="UniProtKB-ARBA"/>
</dbReference>
<dbReference type="SUPFAM" id="SSF48452">
    <property type="entry name" value="TPR-like"/>
    <property type="match status" value="1"/>
</dbReference>
<dbReference type="InterPro" id="IPR011990">
    <property type="entry name" value="TPR-like_helical_dom_sf"/>
</dbReference>
<dbReference type="CDD" id="cd07302">
    <property type="entry name" value="CHD"/>
    <property type="match status" value="1"/>
</dbReference>
<dbReference type="AlphaFoldDB" id="A0A0P1ED04"/>
<organism evidence="2 3">
    <name type="scientific">Ruegeria atlantica</name>
    <dbReference type="NCBI Taxonomy" id="81569"/>
    <lineage>
        <taxon>Bacteria</taxon>
        <taxon>Pseudomonadati</taxon>
        <taxon>Pseudomonadota</taxon>
        <taxon>Alphaproteobacteria</taxon>
        <taxon>Rhodobacterales</taxon>
        <taxon>Roseobacteraceae</taxon>
        <taxon>Ruegeria</taxon>
    </lineage>
</organism>
<dbReference type="InterPro" id="IPR029787">
    <property type="entry name" value="Nucleotide_cyclase"/>
</dbReference>
<reference evidence="2 3" key="1">
    <citation type="submission" date="2015-09" db="EMBL/GenBank/DDBJ databases">
        <authorList>
            <consortium name="Swine Surveillance"/>
        </authorList>
    </citation>
    <scope>NUCLEOTIDE SEQUENCE [LARGE SCALE GENOMIC DNA]</scope>
    <source>
        <strain evidence="2 3">CECT 4292</strain>
    </source>
</reference>
<evidence type="ECO:0000313" key="2">
    <source>
        <dbReference type="EMBL" id="CUH47606.1"/>
    </source>
</evidence>
<protein>
    <submittedName>
        <fullName evidence="2">Adenylate and Guanylate cyclase catalytic domain protein</fullName>
    </submittedName>
</protein>
<sequence length="556" mass="61803">MFGGRRAPVRSRIATLMVVDMVGYSSMMNANQDAAIEAVRELKRDQLEPVLADFGGEVLKRMGDGWIVAFASIGAALDSAIQVQSNLYDHPTIKLRIGCHLGEIVEDDDDFYGTGVNITQRIQTEAPPGGVMVSEDFYRQLSTEQSAVLSDAGTFSLKNISQPVRLYQWRLAPGSTGKSGDVPSIAFQSFDYAPVDPETKALAGDLRDQLIVRVSRRKGVSVFDASAKSVEAATYDLRGRVRIAGRRGRFTITLVSRSNARPVWSQTYEAQAEDVFDFCDTVLEQAEGDLRLQTNAFDGDRLAGLPVDDLSVSELRARAANEFYKVTIESWEEALSLIERAISLNPLDGMSLCMRVEAQLMLHGARYKIMSAEIKKRCEEVLNTAVMQEPKSDYVIWVRANFRLAVQDDISGALADLKRGRQLNPAYLENHELEGQILLRRSEFAGADAAFSRLVERGEQDPLQPYRLFMRGIARYCGGNFEGSVEDASAAYDMRPNEAGHLKLRAMALTEMQLHEQAQACLQAAQQLSQAPMMTTKPPVLPPDMRWMLDRLKPVF</sequence>
<dbReference type="Gene3D" id="1.25.40.10">
    <property type="entry name" value="Tetratricopeptide repeat domain"/>
    <property type="match status" value="1"/>
</dbReference>
<proteinExistence type="predicted"/>